<keyword evidence="3" id="KW-1133">Transmembrane helix</keyword>
<dbReference type="SUPFAM" id="SSF103088">
    <property type="entry name" value="OmpA-like"/>
    <property type="match status" value="1"/>
</dbReference>
<dbReference type="EMBL" id="CP018889">
    <property type="protein sequence ID" value="AUI69222.1"/>
    <property type="molecule type" value="Genomic_DNA"/>
</dbReference>
<dbReference type="AlphaFoldDB" id="A0A2N9YFG3"/>
<proteinExistence type="predicted"/>
<protein>
    <submittedName>
        <fullName evidence="5">OmpA family protein</fullName>
    </submittedName>
</protein>
<dbReference type="PROSITE" id="PS51123">
    <property type="entry name" value="OMPA_2"/>
    <property type="match status" value="1"/>
</dbReference>
<dbReference type="Pfam" id="PF00691">
    <property type="entry name" value="OmpA"/>
    <property type="match status" value="1"/>
</dbReference>
<name>A0A2N9YFG3_9GAMM</name>
<sequence>MSRITPPAPPHADTEDSYLASLSDLMVGLLFIFIIILMAFALNYRQAESTSNAETIKQQAEKQRLIAETQIQQQKRVQLVQETEKLRKEQQSLSQQTTQLVEEKQRLETIIVRLTDNNAVRRTLLRDIERDLQNRGVRVFIDEKNGILRLPEELLFASAQANFRPSGEQAIKQLSFVLAEILPCYSQTATVIQPQCNQRSESRLEAVFIEGHTDNQPINTPQFKDNWALANARAINTYQALINHAPLLDTLQNGQAQALLSVSVYEARRPVADQDSEEGRRQNRRIDLRFLMASPPPELVEHAAQRLRAE</sequence>
<dbReference type="PANTHER" id="PTHR30329">
    <property type="entry name" value="STATOR ELEMENT OF FLAGELLAR MOTOR COMPLEX"/>
    <property type="match status" value="1"/>
</dbReference>
<dbReference type="GO" id="GO:0016020">
    <property type="term" value="C:membrane"/>
    <property type="evidence" value="ECO:0007669"/>
    <property type="project" value="UniProtKB-UniRule"/>
</dbReference>
<dbReference type="RefSeq" id="WP_062153472.1">
    <property type="nucleotide sequence ID" value="NZ_CP012373.2"/>
</dbReference>
<gene>
    <name evidence="5" type="ORF">BLE401_11270</name>
</gene>
<dbReference type="Gene3D" id="3.30.1330.60">
    <property type="entry name" value="OmpA-like domain"/>
    <property type="match status" value="1"/>
</dbReference>
<keyword evidence="2" id="KW-0175">Coiled coil</keyword>
<dbReference type="CDD" id="cd07185">
    <property type="entry name" value="OmpA_C-like"/>
    <property type="match status" value="1"/>
</dbReference>
<dbReference type="PANTHER" id="PTHR30329:SF20">
    <property type="entry name" value="EXPORTED PROTEIN"/>
    <property type="match status" value="1"/>
</dbReference>
<organism evidence="5 6">
    <name type="scientific">Beggiatoa leptomitoformis</name>
    <dbReference type="NCBI Taxonomy" id="288004"/>
    <lineage>
        <taxon>Bacteria</taxon>
        <taxon>Pseudomonadati</taxon>
        <taxon>Pseudomonadota</taxon>
        <taxon>Gammaproteobacteria</taxon>
        <taxon>Thiotrichales</taxon>
        <taxon>Thiotrichaceae</taxon>
        <taxon>Beggiatoa</taxon>
    </lineage>
</organism>
<evidence type="ECO:0000259" key="4">
    <source>
        <dbReference type="PROSITE" id="PS51123"/>
    </source>
</evidence>
<dbReference type="OrthoDB" id="9815217at2"/>
<feature type="transmembrane region" description="Helical" evidence="3">
    <location>
        <begin position="25"/>
        <end position="44"/>
    </location>
</feature>
<dbReference type="Proteomes" id="UP000234271">
    <property type="component" value="Chromosome"/>
</dbReference>
<feature type="domain" description="OmpA-like" evidence="4">
    <location>
        <begin position="143"/>
        <end position="294"/>
    </location>
</feature>
<evidence type="ECO:0000256" key="3">
    <source>
        <dbReference type="SAM" id="Phobius"/>
    </source>
</evidence>
<keyword evidence="3" id="KW-0812">Transmembrane</keyword>
<accession>A0A2N9YFG3</accession>
<dbReference type="InterPro" id="IPR036737">
    <property type="entry name" value="OmpA-like_sf"/>
</dbReference>
<evidence type="ECO:0000256" key="1">
    <source>
        <dbReference type="PROSITE-ProRule" id="PRU00473"/>
    </source>
</evidence>
<evidence type="ECO:0000256" key="2">
    <source>
        <dbReference type="SAM" id="Coils"/>
    </source>
</evidence>
<keyword evidence="1 3" id="KW-0472">Membrane</keyword>
<dbReference type="InterPro" id="IPR006665">
    <property type="entry name" value="OmpA-like"/>
</dbReference>
<reference evidence="6" key="1">
    <citation type="submission" date="2016-12" db="EMBL/GenBank/DDBJ databases">
        <title>Complete Genome Sequence of Beggiatoa leptomitiformis D-401.</title>
        <authorList>
            <person name="Fomenkov A."/>
            <person name="Vincze T."/>
            <person name="Grabovich M."/>
            <person name="Anton B.P."/>
            <person name="Dubinina G."/>
            <person name="Orlova M."/>
            <person name="Belousova E."/>
            <person name="Roberts R.J."/>
        </authorList>
    </citation>
    <scope>NUCLEOTIDE SEQUENCE [LARGE SCALE GENOMIC DNA]</scope>
    <source>
        <strain evidence="6">D-401</strain>
    </source>
</reference>
<evidence type="ECO:0000313" key="6">
    <source>
        <dbReference type="Proteomes" id="UP000234271"/>
    </source>
</evidence>
<keyword evidence="6" id="KW-1185">Reference proteome</keyword>
<dbReference type="InterPro" id="IPR050330">
    <property type="entry name" value="Bact_OuterMem_StrucFunc"/>
</dbReference>
<feature type="coiled-coil region" evidence="2">
    <location>
        <begin position="57"/>
        <end position="106"/>
    </location>
</feature>
<evidence type="ECO:0000313" key="5">
    <source>
        <dbReference type="EMBL" id="AUI69222.1"/>
    </source>
</evidence>